<dbReference type="SUPFAM" id="SSF46689">
    <property type="entry name" value="Homeodomain-like"/>
    <property type="match status" value="1"/>
</dbReference>
<evidence type="ECO:0000256" key="2">
    <source>
        <dbReference type="ARBA" id="ARBA00023125"/>
    </source>
</evidence>
<dbReference type="PATRIC" id="fig|33888.3.peg.2872"/>
<keyword evidence="2" id="KW-0238">DNA-binding</keyword>
<dbReference type="InterPro" id="IPR050109">
    <property type="entry name" value="HTH-type_TetR-like_transc_reg"/>
</dbReference>
<name>A0A160KUT6_9MICO</name>
<dbReference type="InterPro" id="IPR009057">
    <property type="entry name" value="Homeodomain-like_sf"/>
</dbReference>
<evidence type="ECO:0000256" key="1">
    <source>
        <dbReference type="ARBA" id="ARBA00023015"/>
    </source>
</evidence>
<evidence type="ECO:0000313" key="4">
    <source>
        <dbReference type="EMBL" id="AND17680.1"/>
    </source>
</evidence>
<dbReference type="GO" id="GO:0000976">
    <property type="term" value="F:transcription cis-regulatory region binding"/>
    <property type="evidence" value="ECO:0007669"/>
    <property type="project" value="TreeGrafter"/>
</dbReference>
<evidence type="ECO:0000313" key="5">
    <source>
        <dbReference type="Proteomes" id="UP000077071"/>
    </source>
</evidence>
<dbReference type="SUPFAM" id="SSF48498">
    <property type="entry name" value="Tetracyclin repressor-like, C-terminal domain"/>
    <property type="match status" value="1"/>
</dbReference>
<dbReference type="InterPro" id="IPR001647">
    <property type="entry name" value="HTH_TetR"/>
</dbReference>
<proteinExistence type="predicted"/>
<reference evidence="4 5" key="1">
    <citation type="submission" date="2016-05" db="EMBL/GenBank/DDBJ databases">
        <title>Complete genome sequence of Rathayibacter tritici NCPPB 1953.</title>
        <authorList>
            <person name="Park J."/>
            <person name="Lee H.-H."/>
            <person name="Lee S.-W."/>
            <person name="Seo Y.-S."/>
        </authorList>
    </citation>
    <scope>NUCLEOTIDE SEQUENCE [LARGE SCALE GENOMIC DNA]</scope>
    <source>
        <strain evidence="4 5">NCPPB 1953</strain>
    </source>
</reference>
<dbReference type="RefSeq" id="WP_068255873.1">
    <property type="nucleotide sequence ID" value="NZ_CP015515.1"/>
</dbReference>
<accession>A0A160KUT6</accession>
<keyword evidence="5" id="KW-1185">Reference proteome</keyword>
<dbReference type="PANTHER" id="PTHR30055">
    <property type="entry name" value="HTH-TYPE TRANSCRIPTIONAL REGULATOR RUTR"/>
    <property type="match status" value="1"/>
</dbReference>
<dbReference type="GO" id="GO:0003700">
    <property type="term" value="F:DNA-binding transcription factor activity"/>
    <property type="evidence" value="ECO:0007669"/>
    <property type="project" value="TreeGrafter"/>
</dbReference>
<dbReference type="KEGG" id="rtn:A6122_2566"/>
<dbReference type="PROSITE" id="PS50977">
    <property type="entry name" value="HTH_TETR_2"/>
    <property type="match status" value="1"/>
</dbReference>
<protein>
    <submittedName>
        <fullName evidence="4">TetR family transcriptional regulator</fullName>
    </submittedName>
</protein>
<dbReference type="Pfam" id="PF00440">
    <property type="entry name" value="TetR_N"/>
    <property type="match status" value="1"/>
</dbReference>
<organism evidence="4 5">
    <name type="scientific">Rathayibacter tritici</name>
    <dbReference type="NCBI Taxonomy" id="33888"/>
    <lineage>
        <taxon>Bacteria</taxon>
        <taxon>Bacillati</taxon>
        <taxon>Actinomycetota</taxon>
        <taxon>Actinomycetes</taxon>
        <taxon>Micrococcales</taxon>
        <taxon>Microbacteriaceae</taxon>
        <taxon>Rathayibacter</taxon>
    </lineage>
</organism>
<evidence type="ECO:0000256" key="3">
    <source>
        <dbReference type="ARBA" id="ARBA00023163"/>
    </source>
</evidence>
<dbReference type="InterPro" id="IPR036271">
    <property type="entry name" value="Tet_transcr_reg_TetR-rel_C_sf"/>
</dbReference>
<dbReference type="EMBL" id="CP015515">
    <property type="protein sequence ID" value="AND17680.1"/>
    <property type="molecule type" value="Genomic_DNA"/>
</dbReference>
<keyword evidence="3" id="KW-0804">Transcription</keyword>
<dbReference type="PANTHER" id="PTHR30055:SF234">
    <property type="entry name" value="HTH-TYPE TRANSCRIPTIONAL REGULATOR BETI"/>
    <property type="match status" value="1"/>
</dbReference>
<dbReference type="AlphaFoldDB" id="A0A160KUT6"/>
<dbReference type="OrthoDB" id="3288227at2"/>
<sequence>MARQRDQAARRNALIEATYAAGLERGLRSLSLTDVAKQAGLTRGAVLYYYEDLDSLLVEAHAAGVTRFCDERDARVAAESDPRAKLDVAFRSGLPSGPDDALMRLLLELDILAGSSDLHEELMQELNRRQVATYLSIVTTGIEDGAFTPALGSELVAQTFVALEDGYGIHIVADRVTTHEEALRAMTAVAAQLGCPTG</sequence>
<keyword evidence="1" id="KW-0805">Transcription regulation</keyword>
<dbReference type="Gene3D" id="1.10.357.10">
    <property type="entry name" value="Tetracycline Repressor, domain 2"/>
    <property type="match status" value="1"/>
</dbReference>
<dbReference type="Proteomes" id="UP000077071">
    <property type="component" value="Chromosome"/>
</dbReference>
<dbReference type="STRING" id="33888.A6122_2566"/>
<gene>
    <name evidence="4" type="ORF">A6122_2566</name>
</gene>